<accession>A0A2V5IWF7</accession>
<dbReference type="STRING" id="1450538.A0A2V5IWF7"/>
<proteinExistence type="predicted"/>
<dbReference type="EMBL" id="KZ825102">
    <property type="protein sequence ID" value="PYI24526.1"/>
    <property type="molecule type" value="Genomic_DNA"/>
</dbReference>
<dbReference type="OMA" id="CTKRERI"/>
<dbReference type="AlphaFoldDB" id="A0A2V5IWF7"/>
<evidence type="ECO:0000313" key="2">
    <source>
        <dbReference type="Proteomes" id="UP000249829"/>
    </source>
</evidence>
<sequence length="149" mass="17284">MTARFRGDDRPPIAELLSAVARITALDLIDSGWISSLETILPTYSWYPKGLNDDDSEDQQGLNNKDQGFRWLAGWVIASVQWLPRPEVGRYVYRQCTKRERITKRSDMWSGHRRQRWKEQFPYVAKEERIGIYTCSGACRVGAGEDDWV</sequence>
<gene>
    <name evidence="1" type="ORF">BO99DRAFT_470121</name>
</gene>
<reference evidence="1 2" key="1">
    <citation type="submission" date="2018-02" db="EMBL/GenBank/DDBJ databases">
        <title>The genomes of Aspergillus section Nigri reveals drivers in fungal speciation.</title>
        <authorList>
            <consortium name="DOE Joint Genome Institute"/>
            <person name="Vesth T.C."/>
            <person name="Nybo J."/>
            <person name="Theobald S."/>
            <person name="Brandl J."/>
            <person name="Frisvad J.C."/>
            <person name="Nielsen K.F."/>
            <person name="Lyhne E.K."/>
            <person name="Kogle M.E."/>
            <person name="Kuo A."/>
            <person name="Riley R."/>
            <person name="Clum A."/>
            <person name="Nolan M."/>
            <person name="Lipzen A."/>
            <person name="Salamov A."/>
            <person name="Henrissat B."/>
            <person name="Wiebenga A."/>
            <person name="De vries R.P."/>
            <person name="Grigoriev I.V."/>
            <person name="Mortensen U.H."/>
            <person name="Andersen M.R."/>
            <person name="Baker S.E."/>
        </authorList>
    </citation>
    <scope>NUCLEOTIDE SEQUENCE [LARGE SCALE GENOMIC DNA]</scope>
    <source>
        <strain evidence="1 2">CBS 115571</strain>
    </source>
</reference>
<evidence type="ECO:0000313" key="1">
    <source>
        <dbReference type="EMBL" id="PYI24526.1"/>
    </source>
</evidence>
<name>A0A2V5IWF7_ASPV1</name>
<keyword evidence="2" id="KW-1185">Reference proteome</keyword>
<organism evidence="1 2">
    <name type="scientific">Aspergillus violaceofuscus (strain CBS 115571)</name>
    <dbReference type="NCBI Taxonomy" id="1450538"/>
    <lineage>
        <taxon>Eukaryota</taxon>
        <taxon>Fungi</taxon>
        <taxon>Dikarya</taxon>
        <taxon>Ascomycota</taxon>
        <taxon>Pezizomycotina</taxon>
        <taxon>Eurotiomycetes</taxon>
        <taxon>Eurotiomycetidae</taxon>
        <taxon>Eurotiales</taxon>
        <taxon>Aspergillaceae</taxon>
        <taxon>Aspergillus</taxon>
    </lineage>
</organism>
<dbReference type="Proteomes" id="UP000249829">
    <property type="component" value="Unassembled WGS sequence"/>
</dbReference>
<protein>
    <submittedName>
        <fullName evidence="1">Uncharacterized protein</fullName>
    </submittedName>
</protein>